<organism evidence="1 2">
    <name type="scientific">Rhodanobacter soli</name>
    <dbReference type="NCBI Taxonomy" id="590609"/>
    <lineage>
        <taxon>Bacteria</taxon>
        <taxon>Pseudomonadati</taxon>
        <taxon>Pseudomonadota</taxon>
        <taxon>Gammaproteobacteria</taxon>
        <taxon>Lysobacterales</taxon>
        <taxon>Rhodanobacteraceae</taxon>
        <taxon>Rhodanobacter</taxon>
    </lineage>
</organism>
<keyword evidence="2" id="KW-1185">Reference proteome</keyword>
<accession>A0ABV2PT39</accession>
<gene>
    <name evidence="1" type="ORF">ABIE04_000169</name>
</gene>
<dbReference type="RefSeq" id="WP_354546712.1">
    <property type="nucleotide sequence ID" value="NZ_JBEPSD010000001.1"/>
</dbReference>
<protein>
    <recommendedName>
        <fullName evidence="3">Phosphoglycerate mutase</fullName>
    </recommendedName>
</protein>
<reference evidence="1 2" key="1">
    <citation type="submission" date="2024-06" db="EMBL/GenBank/DDBJ databases">
        <title>Sorghum-associated microbial communities from plants grown in Nebraska, USA.</title>
        <authorList>
            <person name="Schachtman D."/>
        </authorList>
    </citation>
    <scope>NUCLEOTIDE SEQUENCE [LARGE SCALE GENOMIC DNA]</scope>
    <source>
        <strain evidence="1 2">1757</strain>
    </source>
</reference>
<name>A0ABV2PT39_9GAMM</name>
<dbReference type="EMBL" id="JBEPSD010000001">
    <property type="protein sequence ID" value="MET4567842.1"/>
    <property type="molecule type" value="Genomic_DNA"/>
</dbReference>
<dbReference type="Proteomes" id="UP001549251">
    <property type="component" value="Unassembled WGS sequence"/>
</dbReference>
<sequence>MPTPEQSLQLWLPALAHFEPAHPLREWLPRADRLPDGGVGYLGGLGDHFPGVGADVPAAAITREFLAGDAADGTWLSADPAWVQPDMNGVRLLACGQMQLGMDEAQALAEPLRPVFDEAGMRLEISTPDHWHLRLPGDTPLPGFAAPEQALGEDLAQHLPQGSEGRRWRVLLNDVQVLLHQHPLNARRQARGQAPVNSLWLWGGGRLPDALPGKVLGVVGDDLLLRALAARAGIAQQSRTADAVAAGGAGWLIDLQDLPAHEIASRWWSTLLSLLDRQSVVLHFASGERWRHQPWHRWRFWRGAGR</sequence>
<comment type="caution">
    <text evidence="1">The sequence shown here is derived from an EMBL/GenBank/DDBJ whole genome shotgun (WGS) entry which is preliminary data.</text>
</comment>
<evidence type="ECO:0000313" key="2">
    <source>
        <dbReference type="Proteomes" id="UP001549251"/>
    </source>
</evidence>
<proteinExistence type="predicted"/>
<evidence type="ECO:0008006" key="3">
    <source>
        <dbReference type="Google" id="ProtNLM"/>
    </source>
</evidence>
<evidence type="ECO:0000313" key="1">
    <source>
        <dbReference type="EMBL" id="MET4567842.1"/>
    </source>
</evidence>